<evidence type="ECO:0000259" key="2">
    <source>
        <dbReference type="PROSITE" id="PS50897"/>
    </source>
</evidence>
<dbReference type="InterPro" id="IPR050618">
    <property type="entry name" value="Ubq-SigPath_Reg"/>
</dbReference>
<organism evidence="3 4">
    <name type="scientific">Thalictrum thalictroides</name>
    <name type="common">Rue-anemone</name>
    <name type="synonym">Anemone thalictroides</name>
    <dbReference type="NCBI Taxonomy" id="46969"/>
    <lineage>
        <taxon>Eukaryota</taxon>
        <taxon>Viridiplantae</taxon>
        <taxon>Streptophyta</taxon>
        <taxon>Embryophyta</taxon>
        <taxon>Tracheophyta</taxon>
        <taxon>Spermatophyta</taxon>
        <taxon>Magnoliopsida</taxon>
        <taxon>Ranunculales</taxon>
        <taxon>Ranunculaceae</taxon>
        <taxon>Thalictroideae</taxon>
        <taxon>Thalictrum</taxon>
    </lineage>
</organism>
<accession>A0A7J6USA1</accession>
<feature type="domain" description="CTLH" evidence="2">
    <location>
        <begin position="376"/>
        <end position="425"/>
    </location>
</feature>
<evidence type="ECO:0000313" key="3">
    <source>
        <dbReference type="EMBL" id="KAF5175453.1"/>
    </source>
</evidence>
<dbReference type="PANTHER" id="PTHR12864">
    <property type="entry name" value="RAN BINDING PROTEIN 9-RELATED"/>
    <property type="match status" value="1"/>
</dbReference>
<feature type="compositionally biased region" description="Polar residues" evidence="1">
    <location>
        <begin position="298"/>
        <end position="307"/>
    </location>
</feature>
<dbReference type="OrthoDB" id="2415936at2759"/>
<gene>
    <name evidence="3" type="ORF">FRX31_034957</name>
</gene>
<feature type="region of interest" description="Disordered" evidence="1">
    <location>
        <begin position="292"/>
        <end position="326"/>
    </location>
</feature>
<keyword evidence="4" id="KW-1185">Reference proteome</keyword>
<dbReference type="Proteomes" id="UP000554482">
    <property type="component" value="Unassembled WGS sequence"/>
</dbReference>
<name>A0A7J6USA1_THATH</name>
<evidence type="ECO:0000313" key="4">
    <source>
        <dbReference type="Proteomes" id="UP000554482"/>
    </source>
</evidence>
<proteinExistence type="predicted"/>
<dbReference type="InterPro" id="IPR006595">
    <property type="entry name" value="CTLH_C"/>
</dbReference>
<dbReference type="AlphaFoldDB" id="A0A7J6USA1"/>
<evidence type="ECO:0000256" key="1">
    <source>
        <dbReference type="SAM" id="MobiDB-lite"/>
    </source>
</evidence>
<dbReference type="EMBL" id="JABWDY010044026">
    <property type="protein sequence ID" value="KAF5175453.1"/>
    <property type="molecule type" value="Genomic_DNA"/>
</dbReference>
<sequence length="615" mass="69171">MSLKKKHTNVIFEIPVVLLPLTSGSVRDNEKPHKKLNMHVDYMEAYEEFKHVLLALIFDKNDEASPVTNEWSERRRADIAGFLSSVLRAHLNAYDPIFSMTLRYLISIHKGYCSRQGILSPISDLTDRLLLEDRDPPPIPKDSFPPFDEVDIQALAHAVDLTRQGAIDSLRFSKGDLFQAFQNELCRTKVDLAVLDELVHEYCVYRGIVDGKLASSSEIQTPGESAISDQPKYDSCKDYSSTNIDCRAGNISDKHMSIIKADNNGSQEAIAEAMSIDVTNVELRSACEVTNSRDDCSTSEVDNSENSRGFPRSRSHETGERRRRKRWRGRIEMEEVDIHLPCTGSSKKDHRRKTMEEQQIVENRNDNRYEFVLEMKDLARKGMAPEVVEEVNAMDPSFFVQNPVLLFQLKQVEFLKLVNSGDHSDALRVASSYMGPLAAKNPSLLKPLKETLLALLRPDEDALAKGVPLPVLATSLQVAMGRRLGIEEPQLMKLMRAALHTHTEWFRLQMWKDRFEGLLKIDSLKEINTPLPVEDASKMNMDTWTPGSSQVTISSSITVPEDGSSPTQVSSGDVVCDENAILKVMEFLALPRADAIHLLAQYNGNAETVIQQIFA</sequence>
<dbReference type="PROSITE" id="PS50897">
    <property type="entry name" value="CTLH"/>
    <property type="match status" value="1"/>
</dbReference>
<comment type="caution">
    <text evidence="3">The sequence shown here is derived from an EMBL/GenBank/DDBJ whole genome shotgun (WGS) entry which is preliminary data.</text>
</comment>
<protein>
    <submittedName>
        <fullName evidence="3">Ran-binding protein in the microtubule-organising centre protein</fullName>
    </submittedName>
</protein>
<reference evidence="3 4" key="1">
    <citation type="submission" date="2020-06" db="EMBL/GenBank/DDBJ databases">
        <title>Transcriptomic and genomic resources for Thalictrum thalictroides and T. hernandezii: Facilitating candidate gene discovery in an emerging model plant lineage.</title>
        <authorList>
            <person name="Arias T."/>
            <person name="Riano-Pachon D.M."/>
            <person name="Di Stilio V.S."/>
        </authorList>
    </citation>
    <scope>NUCLEOTIDE SEQUENCE [LARGE SCALE GENOMIC DNA]</scope>
    <source>
        <strain evidence="4">cv. WT478/WT964</strain>
        <tissue evidence="3">Leaves</tissue>
    </source>
</reference>